<comment type="caution">
    <text evidence="1">The sequence shown here is derived from an EMBL/GenBank/DDBJ whole genome shotgun (WGS) entry which is preliminary data.</text>
</comment>
<name>A0AAV4PFP6_CAEEX</name>
<keyword evidence="2" id="KW-1185">Reference proteome</keyword>
<dbReference type="Proteomes" id="UP001054945">
    <property type="component" value="Unassembled WGS sequence"/>
</dbReference>
<accession>A0AAV4PFP6</accession>
<evidence type="ECO:0000313" key="1">
    <source>
        <dbReference type="EMBL" id="GIX95464.1"/>
    </source>
</evidence>
<protein>
    <submittedName>
        <fullName evidence="1">Uncharacterized protein</fullName>
    </submittedName>
</protein>
<evidence type="ECO:0000313" key="2">
    <source>
        <dbReference type="Proteomes" id="UP001054945"/>
    </source>
</evidence>
<dbReference type="AlphaFoldDB" id="A0AAV4PFP6"/>
<organism evidence="1 2">
    <name type="scientific">Caerostris extrusa</name>
    <name type="common">Bark spider</name>
    <name type="synonym">Caerostris bankana</name>
    <dbReference type="NCBI Taxonomy" id="172846"/>
    <lineage>
        <taxon>Eukaryota</taxon>
        <taxon>Metazoa</taxon>
        <taxon>Ecdysozoa</taxon>
        <taxon>Arthropoda</taxon>
        <taxon>Chelicerata</taxon>
        <taxon>Arachnida</taxon>
        <taxon>Araneae</taxon>
        <taxon>Araneomorphae</taxon>
        <taxon>Entelegynae</taxon>
        <taxon>Araneoidea</taxon>
        <taxon>Araneidae</taxon>
        <taxon>Caerostris</taxon>
    </lineage>
</organism>
<reference evidence="1 2" key="1">
    <citation type="submission" date="2021-06" db="EMBL/GenBank/DDBJ databases">
        <title>Caerostris extrusa draft genome.</title>
        <authorList>
            <person name="Kono N."/>
            <person name="Arakawa K."/>
        </authorList>
    </citation>
    <scope>NUCLEOTIDE SEQUENCE [LARGE SCALE GENOMIC DNA]</scope>
</reference>
<sequence length="97" mass="11058">MKNIDFRIQLMTIISTLHSAENPHQGWKCVFFFLAISNGEASGIGRLLDRHLVSAMPAECRFVVRLFKRILPPAFNLLTAQHHEHPILTDGLYRTMG</sequence>
<proteinExistence type="predicted"/>
<gene>
    <name evidence="1" type="ORF">CEXT_326171</name>
</gene>
<dbReference type="EMBL" id="BPLR01004522">
    <property type="protein sequence ID" value="GIX95464.1"/>
    <property type="molecule type" value="Genomic_DNA"/>
</dbReference>